<feature type="domain" description="GH18" evidence="2">
    <location>
        <begin position="32"/>
        <end position="386"/>
    </location>
</feature>
<name>A0A0P4VXH9_SCYOL</name>
<evidence type="ECO:0000256" key="1">
    <source>
        <dbReference type="SAM" id="SignalP"/>
    </source>
</evidence>
<dbReference type="SMART" id="SM00636">
    <property type="entry name" value="Glyco_18"/>
    <property type="match status" value="1"/>
</dbReference>
<keyword evidence="1" id="KW-0732">Signal</keyword>
<dbReference type="EMBL" id="GDRN01089559">
    <property type="protein sequence ID" value="JAI60636.1"/>
    <property type="molecule type" value="Transcribed_RNA"/>
</dbReference>
<dbReference type="SUPFAM" id="SSF51445">
    <property type="entry name" value="(Trans)glycosidases"/>
    <property type="match status" value="1"/>
</dbReference>
<organism evidence="3">
    <name type="scientific">Scylla olivacea</name>
    <name type="common">Orange mud crab</name>
    <name type="synonym">Cancer olivacea</name>
    <dbReference type="NCBI Taxonomy" id="85551"/>
    <lineage>
        <taxon>Eukaryota</taxon>
        <taxon>Metazoa</taxon>
        <taxon>Ecdysozoa</taxon>
        <taxon>Arthropoda</taxon>
        <taxon>Crustacea</taxon>
        <taxon>Multicrustacea</taxon>
        <taxon>Malacostraca</taxon>
        <taxon>Eumalacostraca</taxon>
        <taxon>Eucarida</taxon>
        <taxon>Decapoda</taxon>
        <taxon>Pleocyemata</taxon>
        <taxon>Brachyura</taxon>
        <taxon>Eubrachyura</taxon>
        <taxon>Portunoidea</taxon>
        <taxon>Portunidae</taxon>
        <taxon>Portuninae</taxon>
        <taxon>Scylla</taxon>
    </lineage>
</organism>
<reference evidence="3" key="1">
    <citation type="submission" date="2015-09" db="EMBL/GenBank/DDBJ databases">
        <title>Scylla olivacea transcriptome.</title>
        <authorList>
            <person name="Ikhwanuddin M."/>
        </authorList>
    </citation>
    <scope>NUCLEOTIDE SEQUENCE</scope>
</reference>
<dbReference type="SUPFAM" id="SSF54556">
    <property type="entry name" value="Chitinase insertion domain"/>
    <property type="match status" value="1"/>
</dbReference>
<feature type="signal peptide" evidence="1">
    <location>
        <begin position="1"/>
        <end position="23"/>
    </location>
</feature>
<evidence type="ECO:0000313" key="3">
    <source>
        <dbReference type="EMBL" id="JAI60637.1"/>
    </source>
</evidence>
<dbReference type="Gene3D" id="3.20.20.80">
    <property type="entry name" value="Glycosidases"/>
    <property type="match status" value="1"/>
</dbReference>
<proteinExistence type="predicted"/>
<dbReference type="InterPro" id="IPR029070">
    <property type="entry name" value="Chitinase_insertion_sf"/>
</dbReference>
<protein>
    <recommendedName>
        <fullName evidence="2">GH18 domain-containing protein</fullName>
    </recommendedName>
</protein>
<sequence>MWRATCILVVVCCAGATTQSVSSQVKVTTTPKKLLCHYNLLCPGQRPPAPLPLSALDPSLCTHIIISSAVVHNTTIQPCSPGDTKVYKEVVSLKKQHPKLQVLVRVEGNWTTLIRDAQAVALFAYNTGKFLHTLNLDGLEVAWQPPTWPPWEPGTVQQVSLLLLQLNNALQLASHPPFTLSMAVSASQNSIDHAYDITIINRTVDFVSLASYDFHTYHSSLPFTGYGSPLRPQRAEHGHWATLNTQWAVRHWLSKGLPREKLVVVIPTYANTWKLLSSSWTKVGAPAVGLGLMEGWMTHPQVCTFVQKGSAWHWDEASRVPYAWRNRDWISYEDESSVKEKAQLVLTEDLAGVAVLDLNSDDWGGLCPRATTFPLLRAAKNVLSRSDS</sequence>
<dbReference type="GO" id="GO:0005975">
    <property type="term" value="P:carbohydrate metabolic process"/>
    <property type="evidence" value="ECO:0007669"/>
    <property type="project" value="InterPro"/>
</dbReference>
<accession>A0A0P4VXH9</accession>
<dbReference type="EMBL" id="GDRN01089557">
    <property type="protein sequence ID" value="JAI60638.1"/>
    <property type="molecule type" value="Transcribed_RNA"/>
</dbReference>
<dbReference type="AlphaFoldDB" id="A0A0P4VXH9"/>
<dbReference type="GO" id="GO:0006032">
    <property type="term" value="P:chitin catabolic process"/>
    <property type="evidence" value="ECO:0007669"/>
    <property type="project" value="TreeGrafter"/>
</dbReference>
<dbReference type="Pfam" id="PF00704">
    <property type="entry name" value="Glyco_hydro_18"/>
    <property type="match status" value="1"/>
</dbReference>
<dbReference type="GO" id="GO:0008061">
    <property type="term" value="F:chitin binding"/>
    <property type="evidence" value="ECO:0007669"/>
    <property type="project" value="InterPro"/>
</dbReference>
<dbReference type="InterPro" id="IPR011583">
    <property type="entry name" value="Chitinase_II/V-like_cat"/>
</dbReference>
<feature type="chain" id="PRO_5007421399" description="GH18 domain-containing protein" evidence="1">
    <location>
        <begin position="24"/>
        <end position="388"/>
    </location>
</feature>
<dbReference type="InterPro" id="IPR017853">
    <property type="entry name" value="GH"/>
</dbReference>
<dbReference type="PROSITE" id="PS51910">
    <property type="entry name" value="GH18_2"/>
    <property type="match status" value="1"/>
</dbReference>
<dbReference type="Gene3D" id="3.10.50.10">
    <property type="match status" value="1"/>
</dbReference>
<dbReference type="InterPro" id="IPR050314">
    <property type="entry name" value="Glycosyl_Hydrlase_18"/>
</dbReference>
<dbReference type="PANTHER" id="PTHR11177:SF390">
    <property type="entry name" value="CHITINASE 11"/>
    <property type="match status" value="1"/>
</dbReference>
<dbReference type="GO" id="GO:0004568">
    <property type="term" value="F:chitinase activity"/>
    <property type="evidence" value="ECO:0007669"/>
    <property type="project" value="TreeGrafter"/>
</dbReference>
<dbReference type="EMBL" id="GDRN01089558">
    <property type="protein sequence ID" value="JAI60637.1"/>
    <property type="molecule type" value="Transcribed_RNA"/>
</dbReference>
<dbReference type="InterPro" id="IPR001223">
    <property type="entry name" value="Glyco_hydro18_cat"/>
</dbReference>
<dbReference type="PANTHER" id="PTHR11177">
    <property type="entry name" value="CHITINASE"/>
    <property type="match status" value="1"/>
</dbReference>
<dbReference type="GO" id="GO:0005576">
    <property type="term" value="C:extracellular region"/>
    <property type="evidence" value="ECO:0007669"/>
    <property type="project" value="TreeGrafter"/>
</dbReference>
<evidence type="ECO:0000259" key="2">
    <source>
        <dbReference type="PROSITE" id="PS51910"/>
    </source>
</evidence>